<dbReference type="InterPro" id="IPR011008">
    <property type="entry name" value="Dimeric_a/b-barrel"/>
</dbReference>
<dbReference type="Proteomes" id="UP001295794">
    <property type="component" value="Unassembled WGS sequence"/>
</dbReference>
<comment type="caution">
    <text evidence="1">The sequence shown here is derived from an EMBL/GenBank/DDBJ whole genome shotgun (WGS) entry which is preliminary data.</text>
</comment>
<dbReference type="AlphaFoldDB" id="A0AAD2JYW6"/>
<sequence length="232" mass="26431">MSSSQEMLFFGMEIAPEVTEERFNDWYDNEHVPLRLTLAGLNAVTRYKATDGQVPTWLTMYDCETAAVFTSEAYASIAALASDNEKEILTKITGMSRRIYRHLSTNTAPGVSEESLPSKFILVAGLEVSEGDEDELNKWYSEEHIDMLSKIPGWRQCRRYKIIEYKQVGAVMEGKPVCKYLAIHEFEKGDFLQTPELQNATATDWAKRMMSKVVNHEKRVFALHKGCKSLSK</sequence>
<evidence type="ECO:0000313" key="1">
    <source>
        <dbReference type="EMBL" id="CAK5269607.1"/>
    </source>
</evidence>
<protein>
    <submittedName>
        <fullName evidence="1">Uncharacterized protein</fullName>
    </submittedName>
</protein>
<accession>A0AAD2JYW6</accession>
<name>A0AAD2JYW6_9AGAR</name>
<dbReference type="SUPFAM" id="SSF54909">
    <property type="entry name" value="Dimeric alpha+beta barrel"/>
    <property type="match status" value="2"/>
</dbReference>
<gene>
    <name evidence="1" type="ORF">MYCIT1_LOCUS13456</name>
</gene>
<dbReference type="Gene3D" id="3.30.70.100">
    <property type="match status" value="1"/>
</dbReference>
<organism evidence="1 2">
    <name type="scientific">Mycena citricolor</name>
    <dbReference type="NCBI Taxonomy" id="2018698"/>
    <lineage>
        <taxon>Eukaryota</taxon>
        <taxon>Fungi</taxon>
        <taxon>Dikarya</taxon>
        <taxon>Basidiomycota</taxon>
        <taxon>Agaricomycotina</taxon>
        <taxon>Agaricomycetes</taxon>
        <taxon>Agaricomycetidae</taxon>
        <taxon>Agaricales</taxon>
        <taxon>Marasmiineae</taxon>
        <taxon>Mycenaceae</taxon>
        <taxon>Mycena</taxon>
    </lineage>
</organism>
<reference evidence="1" key="1">
    <citation type="submission" date="2023-11" db="EMBL/GenBank/DDBJ databases">
        <authorList>
            <person name="De Vega J J."/>
            <person name="De Vega J J."/>
        </authorList>
    </citation>
    <scope>NUCLEOTIDE SEQUENCE</scope>
</reference>
<evidence type="ECO:0000313" key="2">
    <source>
        <dbReference type="Proteomes" id="UP001295794"/>
    </source>
</evidence>
<proteinExistence type="predicted"/>
<keyword evidence="2" id="KW-1185">Reference proteome</keyword>
<dbReference type="EMBL" id="CAVNYO010000149">
    <property type="protein sequence ID" value="CAK5269607.1"/>
    <property type="molecule type" value="Genomic_DNA"/>
</dbReference>